<sequence>MARLSVRLKSGRPLVSHSCSRLSQSMSSGFRAAPNLSMFQSNT</sequence>
<name>A0A1A6G3P1_NEOLE</name>
<reference evidence="1 2" key="1">
    <citation type="submission" date="2016-06" db="EMBL/GenBank/DDBJ databases">
        <title>The Draft Genome Sequence and Annotation of the Desert Woodrat Neotoma lepida.</title>
        <authorList>
            <person name="Campbell M."/>
            <person name="Oakeson K.F."/>
            <person name="Yandell M."/>
            <person name="Halpert J.R."/>
            <person name="Dearing D."/>
        </authorList>
    </citation>
    <scope>NUCLEOTIDE SEQUENCE [LARGE SCALE GENOMIC DNA]</scope>
    <source>
        <strain evidence="1">417</strain>
        <tissue evidence="1">Liver</tissue>
    </source>
</reference>
<protein>
    <submittedName>
        <fullName evidence="1">Uncharacterized protein</fullName>
    </submittedName>
</protein>
<evidence type="ECO:0000313" key="2">
    <source>
        <dbReference type="Proteomes" id="UP000092124"/>
    </source>
</evidence>
<dbReference type="EMBL" id="LZPO01107896">
    <property type="protein sequence ID" value="OBS60464.1"/>
    <property type="molecule type" value="Genomic_DNA"/>
</dbReference>
<gene>
    <name evidence="1" type="ORF">A6R68_08412</name>
</gene>
<comment type="caution">
    <text evidence="1">The sequence shown here is derived from an EMBL/GenBank/DDBJ whole genome shotgun (WGS) entry which is preliminary data.</text>
</comment>
<accession>A0A1A6G3P1</accession>
<evidence type="ECO:0000313" key="1">
    <source>
        <dbReference type="EMBL" id="OBS60464.1"/>
    </source>
</evidence>
<keyword evidence="2" id="KW-1185">Reference proteome</keyword>
<dbReference type="Proteomes" id="UP000092124">
    <property type="component" value="Unassembled WGS sequence"/>
</dbReference>
<proteinExistence type="predicted"/>
<dbReference type="AlphaFoldDB" id="A0A1A6G3P1"/>
<organism evidence="1 2">
    <name type="scientific">Neotoma lepida</name>
    <name type="common">Desert woodrat</name>
    <dbReference type="NCBI Taxonomy" id="56216"/>
    <lineage>
        <taxon>Eukaryota</taxon>
        <taxon>Metazoa</taxon>
        <taxon>Chordata</taxon>
        <taxon>Craniata</taxon>
        <taxon>Vertebrata</taxon>
        <taxon>Euteleostomi</taxon>
        <taxon>Mammalia</taxon>
        <taxon>Eutheria</taxon>
        <taxon>Euarchontoglires</taxon>
        <taxon>Glires</taxon>
        <taxon>Rodentia</taxon>
        <taxon>Myomorpha</taxon>
        <taxon>Muroidea</taxon>
        <taxon>Cricetidae</taxon>
        <taxon>Neotominae</taxon>
        <taxon>Neotoma</taxon>
    </lineage>
</organism>